<feature type="region of interest" description="Disordered" evidence="1">
    <location>
        <begin position="1"/>
        <end position="34"/>
    </location>
</feature>
<dbReference type="AlphaFoldDB" id="A0A6J2XB08"/>
<keyword evidence="3" id="KW-1185">Reference proteome</keyword>
<dbReference type="Proteomes" id="UP000504635">
    <property type="component" value="Unplaced"/>
</dbReference>
<evidence type="ECO:0000313" key="4">
    <source>
        <dbReference type="RefSeq" id="XP_030748004.1"/>
    </source>
</evidence>
<dbReference type="InterPro" id="IPR008906">
    <property type="entry name" value="HATC_C_dom"/>
</dbReference>
<accession>A0A6J2XB08</accession>
<dbReference type="InterPro" id="IPR012337">
    <property type="entry name" value="RNaseH-like_sf"/>
</dbReference>
<dbReference type="SUPFAM" id="SSF53098">
    <property type="entry name" value="Ribonuclease H-like"/>
    <property type="match status" value="1"/>
</dbReference>
<dbReference type="Pfam" id="PF05699">
    <property type="entry name" value="Dimer_Tnp_hAT"/>
    <property type="match status" value="1"/>
</dbReference>
<organism evidence="3 4">
    <name type="scientific">Sitophilus oryzae</name>
    <name type="common">Rice weevil</name>
    <name type="synonym">Curculio oryzae</name>
    <dbReference type="NCBI Taxonomy" id="7048"/>
    <lineage>
        <taxon>Eukaryota</taxon>
        <taxon>Metazoa</taxon>
        <taxon>Ecdysozoa</taxon>
        <taxon>Arthropoda</taxon>
        <taxon>Hexapoda</taxon>
        <taxon>Insecta</taxon>
        <taxon>Pterygota</taxon>
        <taxon>Neoptera</taxon>
        <taxon>Endopterygota</taxon>
        <taxon>Coleoptera</taxon>
        <taxon>Polyphaga</taxon>
        <taxon>Cucujiformia</taxon>
        <taxon>Curculionidae</taxon>
        <taxon>Dryophthorinae</taxon>
        <taxon>Sitophilus</taxon>
    </lineage>
</organism>
<gene>
    <name evidence="4" type="primary">LOC115876388</name>
</gene>
<proteinExistence type="predicted"/>
<sequence length="588" mass="66969">MSSESDTSDVNDTSVSGAAKKKKYAQCYKESWESSPRFKGWLTKSEKGKEYALCKPCRKEINVSSGKDALVKHSSSKNHEKNVKSISKQKTLEGFMTAGPSMKKNLEDDIKNGEIRLSAFIAEHNLPFATMDHLVKIVSKICPDSKIAQGLACGRTKTTSIVKYVLGEHGFDTLRQHLRNVKFSLIVDESTDRKCEKEMCMVVRSYRDDNIKDDFFGLIKLSSADALTLYNHIVEYFTSNDIPYKQNLIGFASDGANVLMGHQHSVMSLLKKDIPALYVMKCICHSFHLCASYACQKLPRFVEDLTRDVYNYFSSSPKRTSQFLEFQEFCDVKAHKILHPAQTRWLSVHSAISRILEQYGALQLYFTDAVSQNDLLAAENILTKLRDPTTKLFLQFLDFILPFFTNLNKEMQSESPKIHLIYKNVTNILRSIFDCFLKNPAIIKSGSVSSLVPIALLFPNLIQPENLQNLDNQWRLLRNTKDINTLSNDVILFWQEVHKMERGDGELAFNLLVNFVKCILSLPVSSANVERKFSQLNLIKTNQRMSLNSDTTASLLYAKEYIGVKNCYDFPVDKKLINSMTSTNLYRE</sequence>
<name>A0A6J2XB08_SITOR</name>
<protein>
    <submittedName>
        <fullName evidence="4">Uncharacterized protein LOC115876388</fullName>
    </submittedName>
</protein>
<evidence type="ECO:0000256" key="1">
    <source>
        <dbReference type="SAM" id="MobiDB-lite"/>
    </source>
</evidence>
<dbReference type="RefSeq" id="XP_030748004.1">
    <property type="nucleotide sequence ID" value="XM_030892144.1"/>
</dbReference>
<dbReference type="GeneID" id="115876388"/>
<reference evidence="4" key="1">
    <citation type="submission" date="2025-08" db="UniProtKB">
        <authorList>
            <consortium name="RefSeq"/>
        </authorList>
    </citation>
    <scope>IDENTIFICATION</scope>
    <source>
        <tissue evidence="4">Gonads</tissue>
    </source>
</reference>
<dbReference type="PANTHER" id="PTHR37162:SF1">
    <property type="entry name" value="BED-TYPE DOMAIN-CONTAINING PROTEIN"/>
    <property type="match status" value="1"/>
</dbReference>
<feature type="domain" description="HAT C-terminal dimerisation" evidence="2">
    <location>
        <begin position="508"/>
        <end position="560"/>
    </location>
</feature>
<evidence type="ECO:0000313" key="3">
    <source>
        <dbReference type="Proteomes" id="UP000504635"/>
    </source>
</evidence>
<dbReference type="KEGG" id="soy:115876388"/>
<dbReference type="GO" id="GO:0046983">
    <property type="term" value="F:protein dimerization activity"/>
    <property type="evidence" value="ECO:0007669"/>
    <property type="project" value="InterPro"/>
</dbReference>
<dbReference type="PANTHER" id="PTHR37162">
    <property type="entry name" value="HAT FAMILY DIMERISATION DOMAINCONTAINING PROTEIN-RELATED"/>
    <property type="match status" value="1"/>
</dbReference>
<feature type="compositionally biased region" description="Low complexity" evidence="1">
    <location>
        <begin position="1"/>
        <end position="18"/>
    </location>
</feature>
<evidence type="ECO:0000259" key="2">
    <source>
        <dbReference type="Pfam" id="PF05699"/>
    </source>
</evidence>
<dbReference type="InParanoid" id="A0A6J2XB08"/>
<dbReference type="OrthoDB" id="6783358at2759"/>